<dbReference type="PANTHER" id="PTHR22803">
    <property type="entry name" value="MANNOSE, PHOSPHOLIPASE, LECTIN RECEPTOR RELATED"/>
    <property type="match status" value="1"/>
</dbReference>
<evidence type="ECO:0000256" key="1">
    <source>
        <dbReference type="ARBA" id="ARBA00023157"/>
    </source>
</evidence>
<feature type="domain" description="C-type lectin" evidence="3">
    <location>
        <begin position="284"/>
        <end position="374"/>
    </location>
</feature>
<dbReference type="Pfam" id="PF01549">
    <property type="entry name" value="ShK"/>
    <property type="match status" value="2"/>
</dbReference>
<dbReference type="SMART" id="SM00034">
    <property type="entry name" value="CLECT"/>
    <property type="match status" value="3"/>
</dbReference>
<accession>E4XQN5</accession>
<evidence type="ECO:0000259" key="4">
    <source>
        <dbReference type="PROSITE" id="PS51670"/>
    </source>
</evidence>
<name>E4XQN5_OIKDI</name>
<dbReference type="SMART" id="SM00254">
    <property type="entry name" value="ShKT"/>
    <property type="match status" value="2"/>
</dbReference>
<dbReference type="InParanoid" id="E4XQN5"/>
<feature type="domain" description="ShKT" evidence="4">
    <location>
        <begin position="440"/>
        <end position="474"/>
    </location>
</feature>
<evidence type="ECO:0000256" key="2">
    <source>
        <dbReference type="PROSITE-ProRule" id="PRU01005"/>
    </source>
</evidence>
<dbReference type="EMBL" id="FN653107">
    <property type="protein sequence ID" value="CBY12121.1"/>
    <property type="molecule type" value="Genomic_DNA"/>
</dbReference>
<dbReference type="InterPro" id="IPR016187">
    <property type="entry name" value="CTDL_fold"/>
</dbReference>
<evidence type="ECO:0000313" key="5">
    <source>
        <dbReference type="EMBL" id="CBY12121.1"/>
    </source>
</evidence>
<dbReference type="InterPro" id="IPR001304">
    <property type="entry name" value="C-type_lectin-like"/>
</dbReference>
<dbReference type="CDD" id="cd00037">
    <property type="entry name" value="CLECT"/>
    <property type="match status" value="3"/>
</dbReference>
<feature type="domain" description="C-type lectin" evidence="3">
    <location>
        <begin position="22"/>
        <end position="128"/>
    </location>
</feature>
<dbReference type="Pfam" id="PF00059">
    <property type="entry name" value="Lectin_C"/>
    <property type="match status" value="3"/>
</dbReference>
<dbReference type="OrthoDB" id="441660at2759"/>
<dbReference type="InterPro" id="IPR018378">
    <property type="entry name" value="C-type_lectin_CS"/>
</dbReference>
<dbReference type="PROSITE" id="PS51670">
    <property type="entry name" value="SHKT"/>
    <property type="match status" value="1"/>
</dbReference>
<dbReference type="InterPro" id="IPR050111">
    <property type="entry name" value="C-type_lectin/snaclec_domain"/>
</dbReference>
<feature type="disulfide bond" evidence="2">
    <location>
        <begin position="440"/>
        <end position="474"/>
    </location>
</feature>
<dbReference type="InterPro" id="IPR016186">
    <property type="entry name" value="C-type_lectin-like/link_sf"/>
</dbReference>
<sequence>MRIALSLGALARAEIGFFAPNSDRVDYKTAKTTCELYGADLSYFDNQAEYDQFLKFIDTGNENLWIGVSRSNSQTGWSTVTTKEYKFQSWARGEPNNADGRENCVEYSAWHKDWNDQDCSDKNRFICRVKSMKASCIDFTRVSNLAVDWNTAKLKCKEAGGALAYFDNSLEYDQYSRQMGLGNSNEWLGVYRSSRDGWSTVEGRKNMFFQWMTAAGKRRLGYGGSDEPNNWGGKEDCVEYRGIHKKWNDSPCQNKNKFACRFDTCPQGRIEFTTLLGHAKNAYEAELRCRKIGGHLPFFNNNQEWQLYLAAIGSFPRENWIGAQRIGSSNRFVNVDGSKPFLPWSSGEPNNANARDENCVEAWRNGDGVNDQNCYSGGRQYSCRIDSPRRCTDIEPNCGKNCYSGFSKLFCPKTCGTCDTWKPQIIGDLSYLDNWNAHNCRDLNRDCKVWAETNQCMVNPVYMLKNCPVSCHQCSV</sequence>
<keyword evidence="6" id="KW-1185">Reference proteome</keyword>
<dbReference type="InterPro" id="IPR003582">
    <property type="entry name" value="ShKT_dom"/>
</dbReference>
<feature type="domain" description="C-type lectin" evidence="3">
    <location>
        <begin position="132"/>
        <end position="261"/>
    </location>
</feature>
<organism evidence="5 6">
    <name type="scientific">Oikopleura dioica</name>
    <name type="common">Tunicate</name>
    <dbReference type="NCBI Taxonomy" id="34765"/>
    <lineage>
        <taxon>Eukaryota</taxon>
        <taxon>Metazoa</taxon>
        <taxon>Chordata</taxon>
        <taxon>Tunicata</taxon>
        <taxon>Appendicularia</taxon>
        <taxon>Copelata</taxon>
        <taxon>Oikopleuridae</taxon>
        <taxon>Oikopleura</taxon>
    </lineage>
</organism>
<protein>
    <recommendedName>
        <fullName evidence="7">C-type lectin domain-containing protein</fullName>
    </recommendedName>
</protein>
<dbReference type="PROSITE" id="PS50041">
    <property type="entry name" value="C_TYPE_LECTIN_2"/>
    <property type="match status" value="3"/>
</dbReference>
<dbReference type="SUPFAM" id="SSF56436">
    <property type="entry name" value="C-type lectin-like"/>
    <property type="match status" value="3"/>
</dbReference>
<evidence type="ECO:0008006" key="7">
    <source>
        <dbReference type="Google" id="ProtNLM"/>
    </source>
</evidence>
<evidence type="ECO:0000259" key="3">
    <source>
        <dbReference type="PROSITE" id="PS50041"/>
    </source>
</evidence>
<keyword evidence="1 2" id="KW-1015">Disulfide bond</keyword>
<gene>
    <name evidence="5" type="ORF">GSOID_T00017988001</name>
</gene>
<dbReference type="Gene3D" id="3.10.100.10">
    <property type="entry name" value="Mannose-Binding Protein A, subunit A"/>
    <property type="match status" value="3"/>
</dbReference>
<dbReference type="PROSITE" id="PS00615">
    <property type="entry name" value="C_TYPE_LECTIN_1"/>
    <property type="match status" value="2"/>
</dbReference>
<proteinExistence type="predicted"/>
<evidence type="ECO:0000313" key="6">
    <source>
        <dbReference type="Proteomes" id="UP000001307"/>
    </source>
</evidence>
<dbReference type="Proteomes" id="UP000001307">
    <property type="component" value="Unassembled WGS sequence"/>
</dbReference>
<dbReference type="AlphaFoldDB" id="E4XQN5"/>
<reference evidence="5 6" key="1">
    <citation type="journal article" date="2010" name="Science">
        <title>Plasticity of animal genome architecture unmasked by rapid evolution of a pelagic tunicate.</title>
        <authorList>
            <person name="Denoeud F."/>
            <person name="Henriet S."/>
            <person name="Mungpakdee S."/>
            <person name="Aury J.M."/>
            <person name="Da Silva C."/>
            <person name="Brinkmann H."/>
            <person name="Mikhaleva J."/>
            <person name="Olsen L.C."/>
            <person name="Jubin C."/>
            <person name="Canestro C."/>
            <person name="Bouquet J.M."/>
            <person name="Danks G."/>
            <person name="Poulain J."/>
            <person name="Campsteijn C."/>
            <person name="Adamski M."/>
            <person name="Cross I."/>
            <person name="Yadetie F."/>
            <person name="Muffato M."/>
            <person name="Louis A."/>
            <person name="Butcher S."/>
            <person name="Tsagkogeorga G."/>
            <person name="Konrad A."/>
            <person name="Singh S."/>
            <person name="Jensen M.F."/>
            <person name="Cong E.H."/>
            <person name="Eikeseth-Otteraa H."/>
            <person name="Noel B."/>
            <person name="Anthouard V."/>
            <person name="Porcel B.M."/>
            <person name="Kachouri-Lafond R."/>
            <person name="Nishino A."/>
            <person name="Ugolini M."/>
            <person name="Chourrout P."/>
            <person name="Nishida H."/>
            <person name="Aasland R."/>
            <person name="Huzurbazar S."/>
            <person name="Westhof E."/>
            <person name="Delsuc F."/>
            <person name="Lehrach H."/>
            <person name="Reinhardt R."/>
            <person name="Weissenbach J."/>
            <person name="Roy S.W."/>
            <person name="Artiguenave F."/>
            <person name="Postlethwait J.H."/>
            <person name="Manak J.R."/>
            <person name="Thompson E.M."/>
            <person name="Jaillon O."/>
            <person name="Du Pasquier L."/>
            <person name="Boudinot P."/>
            <person name="Liberles D.A."/>
            <person name="Volff J.N."/>
            <person name="Philippe H."/>
            <person name="Lenhard B."/>
            <person name="Roest Crollius H."/>
            <person name="Wincker P."/>
            <person name="Chourrout D."/>
        </authorList>
    </citation>
    <scope>NUCLEOTIDE SEQUENCE [LARGE SCALE GENOMIC DNA]</scope>
</reference>
<comment type="caution">
    <text evidence="2">Lacks conserved residue(s) required for the propagation of feature annotation.</text>
</comment>